<feature type="transmembrane region" description="Helical" evidence="1">
    <location>
        <begin position="21"/>
        <end position="46"/>
    </location>
</feature>
<dbReference type="Pfam" id="PF26018">
    <property type="entry name" value="BSH_RND_rel"/>
    <property type="match status" value="1"/>
</dbReference>
<proteinExistence type="predicted"/>
<gene>
    <name evidence="3" type="ORF">IAB71_00255</name>
</gene>
<name>A0A9D1P0T8_9FIRM</name>
<keyword evidence="1" id="KW-0472">Membrane</keyword>
<keyword evidence="1" id="KW-1133">Transmembrane helix</keyword>
<evidence type="ECO:0000313" key="4">
    <source>
        <dbReference type="Proteomes" id="UP000824169"/>
    </source>
</evidence>
<keyword evidence="1" id="KW-0812">Transmembrane</keyword>
<organism evidence="3 4">
    <name type="scientific">Candidatus Scatomonas pullistercoris</name>
    <dbReference type="NCBI Taxonomy" id="2840920"/>
    <lineage>
        <taxon>Bacteria</taxon>
        <taxon>Bacillati</taxon>
        <taxon>Bacillota</taxon>
        <taxon>Clostridia</taxon>
        <taxon>Lachnospirales</taxon>
        <taxon>Lachnospiraceae</taxon>
        <taxon>Lachnospiraceae incertae sedis</taxon>
        <taxon>Candidatus Scatomonas</taxon>
    </lineage>
</organism>
<protein>
    <recommendedName>
        <fullName evidence="2">RND related barrel-sandwich hybrid domain-containing protein</fullName>
    </recommendedName>
</protein>
<evidence type="ECO:0000313" key="3">
    <source>
        <dbReference type="EMBL" id="HIV24217.1"/>
    </source>
</evidence>
<comment type="caution">
    <text evidence="3">The sequence shown here is derived from an EMBL/GenBank/DDBJ whole genome shotgun (WGS) entry which is preliminary data.</text>
</comment>
<accession>A0A9D1P0T8</accession>
<evidence type="ECO:0000259" key="2">
    <source>
        <dbReference type="Pfam" id="PF26018"/>
    </source>
</evidence>
<dbReference type="AlphaFoldDB" id="A0A9D1P0T8"/>
<reference evidence="3" key="2">
    <citation type="journal article" date="2021" name="PeerJ">
        <title>Extensive microbial diversity within the chicken gut microbiome revealed by metagenomics and culture.</title>
        <authorList>
            <person name="Gilroy R."/>
            <person name="Ravi A."/>
            <person name="Getino M."/>
            <person name="Pursley I."/>
            <person name="Horton D.L."/>
            <person name="Alikhan N.F."/>
            <person name="Baker D."/>
            <person name="Gharbi K."/>
            <person name="Hall N."/>
            <person name="Watson M."/>
            <person name="Adriaenssens E.M."/>
            <person name="Foster-Nyarko E."/>
            <person name="Jarju S."/>
            <person name="Secka A."/>
            <person name="Antonio M."/>
            <person name="Oren A."/>
            <person name="Chaudhuri R.R."/>
            <person name="La Ragione R."/>
            <person name="Hildebrand F."/>
            <person name="Pallen M.J."/>
        </authorList>
    </citation>
    <scope>NUCLEOTIDE SEQUENCE</scope>
    <source>
        <strain evidence="3">CHK188-20938</strain>
    </source>
</reference>
<dbReference type="InterPro" id="IPR058709">
    <property type="entry name" value="BSH_RND-rel"/>
</dbReference>
<feature type="domain" description="RND related barrel-sandwich hybrid" evidence="2">
    <location>
        <begin position="75"/>
        <end position="221"/>
    </location>
</feature>
<dbReference type="Proteomes" id="UP000824169">
    <property type="component" value="Unassembled WGS sequence"/>
</dbReference>
<sequence>MSDKKRRRPKPDSGRSGPGRYINFNIGTVIFGAIFLYLIITVVIYLTAGHVTSYQVTSGPLSQNETHTAIALRAEEIVSAGSSGYVNYFIQDSSKVSKDSTVCSISSDRFPLAGDTESEQDLSEIRSQASVYSKAFDSNDFSSVYDFKYKLNGVALAQADTSSLSGTLCNASSDGIVTYSSDGYESLTADTLTPDLFQIRSYQPQMLATTEQVSVSDPIYRLITSEEWSIVIPVTDAQTVQLSSHDQIRVKFLKDDQSETGSLRLFSIGDQRYVEISFNSGMIRYCNDRFLEVELVTNTYSGLKIPLSATVTKDFYLIPTEWAVTGGENSSLGFLVETETSDGGTATSFVETTIYAEMTGEDQKSYYYVDTNSLEAGAVLVRSDSNSRFTVGETGTLEGVYCINRGYAVFRRISIIDQNDEYCIVETGTDYGIAQFDYIVYDGSSVNEDDILY</sequence>
<reference evidence="3" key="1">
    <citation type="submission" date="2020-10" db="EMBL/GenBank/DDBJ databases">
        <authorList>
            <person name="Gilroy R."/>
        </authorList>
    </citation>
    <scope>NUCLEOTIDE SEQUENCE</scope>
    <source>
        <strain evidence="3">CHK188-20938</strain>
    </source>
</reference>
<evidence type="ECO:0000256" key="1">
    <source>
        <dbReference type="SAM" id="Phobius"/>
    </source>
</evidence>
<dbReference type="EMBL" id="DVOO01000002">
    <property type="protein sequence ID" value="HIV24217.1"/>
    <property type="molecule type" value="Genomic_DNA"/>
</dbReference>